<sequence>MSALPPPPAGINLHDDKRASIMAASIVTWALAVIAVSLRIVSRRMRKMRLWIDDWLIIAALIPSCAHVFGIGVYAVSRGLGRHVWAGPPDARYAWAIGLFIAELGYFVTITCVKFSILAFYWRAFRVMRSVLIPIYTLALIVACWAIAVILVTIFQCRPTSAWWNRFNPSHPLQPDQYDCTVDSVKFFYGNAIPTIVTDVLMLALPLPYIAQLQLPRGQKWGLAGIFLVGIFVTVISIVRFHYLIEGNLTSPDITWNFVNIALWSVLEGNLAIFCACLPFLRPLIIKLGCRNLSLSTATSKKQKQSSSTPRMSLHPNDHPRTWQGDGRFGTSTCHSRAYSTTRETDGHPFVRLTDNGSEASVPVKERPDEPQIELGNLPAGGQLGESNGIVITREFHLQHQDV</sequence>
<feature type="compositionally biased region" description="Low complexity" evidence="6">
    <location>
        <begin position="299"/>
        <end position="309"/>
    </location>
</feature>
<dbReference type="Pfam" id="PF20684">
    <property type="entry name" value="Fung_rhodopsin"/>
    <property type="match status" value="1"/>
</dbReference>
<feature type="transmembrane region" description="Helical" evidence="7">
    <location>
        <begin position="133"/>
        <end position="155"/>
    </location>
</feature>
<keyword evidence="2 7" id="KW-0812">Transmembrane</keyword>
<organism evidence="9 10">
    <name type="scientific">Hypocrea jecorina (strain ATCC 56765 / BCRC 32924 / NRRL 11460 / Rut C-30)</name>
    <name type="common">Trichoderma reesei</name>
    <dbReference type="NCBI Taxonomy" id="1344414"/>
    <lineage>
        <taxon>Eukaryota</taxon>
        <taxon>Fungi</taxon>
        <taxon>Dikarya</taxon>
        <taxon>Ascomycota</taxon>
        <taxon>Pezizomycotina</taxon>
        <taxon>Sordariomycetes</taxon>
        <taxon>Hypocreomycetidae</taxon>
        <taxon>Hypocreales</taxon>
        <taxon>Hypocreaceae</taxon>
        <taxon>Trichoderma</taxon>
    </lineage>
</organism>
<evidence type="ECO:0000259" key="8">
    <source>
        <dbReference type="Pfam" id="PF20684"/>
    </source>
</evidence>
<dbReference type="HOGENOM" id="CLU_028200_0_0_1"/>
<feature type="region of interest" description="Disordered" evidence="6">
    <location>
        <begin position="340"/>
        <end position="381"/>
    </location>
</feature>
<gene>
    <name evidence="9" type="ORF">M419DRAFT_76201</name>
</gene>
<dbReference type="GO" id="GO:0016020">
    <property type="term" value="C:membrane"/>
    <property type="evidence" value="ECO:0007669"/>
    <property type="project" value="UniProtKB-SubCell"/>
</dbReference>
<dbReference type="OrthoDB" id="5417844at2759"/>
<keyword evidence="3 7" id="KW-1133">Transmembrane helix</keyword>
<dbReference type="PANTHER" id="PTHR33048:SF47">
    <property type="entry name" value="INTEGRAL MEMBRANE PROTEIN-RELATED"/>
    <property type="match status" value="1"/>
</dbReference>
<dbReference type="Proteomes" id="UP000024376">
    <property type="component" value="Unassembled WGS sequence"/>
</dbReference>
<proteinExistence type="inferred from homology"/>
<dbReference type="AlphaFoldDB" id="A0A024SEG9"/>
<evidence type="ECO:0000256" key="2">
    <source>
        <dbReference type="ARBA" id="ARBA00022692"/>
    </source>
</evidence>
<feature type="transmembrane region" description="Helical" evidence="7">
    <location>
        <begin position="95"/>
        <end position="121"/>
    </location>
</feature>
<feature type="domain" description="Rhodopsin" evidence="8">
    <location>
        <begin position="38"/>
        <end position="286"/>
    </location>
</feature>
<comment type="similarity">
    <text evidence="5">Belongs to the SAT4 family.</text>
</comment>
<feature type="transmembrane region" description="Helical" evidence="7">
    <location>
        <begin position="261"/>
        <end position="281"/>
    </location>
</feature>
<feature type="region of interest" description="Disordered" evidence="6">
    <location>
        <begin position="299"/>
        <end position="327"/>
    </location>
</feature>
<evidence type="ECO:0000313" key="9">
    <source>
        <dbReference type="EMBL" id="ETS03463.1"/>
    </source>
</evidence>
<accession>A0A024SEG9</accession>
<feature type="transmembrane region" description="Helical" evidence="7">
    <location>
        <begin position="54"/>
        <end position="75"/>
    </location>
</feature>
<evidence type="ECO:0000256" key="4">
    <source>
        <dbReference type="ARBA" id="ARBA00023136"/>
    </source>
</evidence>
<evidence type="ECO:0000313" key="10">
    <source>
        <dbReference type="Proteomes" id="UP000024376"/>
    </source>
</evidence>
<dbReference type="KEGG" id="trr:M419DRAFT_76201"/>
<reference evidence="10" key="1">
    <citation type="journal article" date="2013" name="Ind. Biotechnol.">
        <title>Comparative genomics analysis of Trichoderma reesei strains.</title>
        <authorList>
            <person name="Koike H."/>
            <person name="Aerts A."/>
            <person name="LaButti K."/>
            <person name="Grigoriev I.V."/>
            <person name="Baker S.E."/>
        </authorList>
    </citation>
    <scope>NUCLEOTIDE SEQUENCE [LARGE SCALE GENOMIC DNA]</scope>
    <source>
        <strain evidence="10">ATCC 56765 / BCRC 32924 / NRRL 11460 / Rut C-30</strain>
    </source>
</reference>
<feature type="transmembrane region" description="Helical" evidence="7">
    <location>
        <begin position="20"/>
        <end position="42"/>
    </location>
</feature>
<keyword evidence="4 7" id="KW-0472">Membrane</keyword>
<dbReference type="EMBL" id="KI911143">
    <property type="protein sequence ID" value="ETS03463.1"/>
    <property type="molecule type" value="Genomic_DNA"/>
</dbReference>
<comment type="subcellular location">
    <subcellularLocation>
        <location evidence="1">Membrane</location>
        <topology evidence="1">Multi-pass membrane protein</topology>
    </subcellularLocation>
</comment>
<evidence type="ECO:0000256" key="3">
    <source>
        <dbReference type="ARBA" id="ARBA00022989"/>
    </source>
</evidence>
<feature type="transmembrane region" description="Helical" evidence="7">
    <location>
        <begin position="187"/>
        <end position="209"/>
    </location>
</feature>
<evidence type="ECO:0000256" key="5">
    <source>
        <dbReference type="ARBA" id="ARBA00038359"/>
    </source>
</evidence>
<dbReference type="InterPro" id="IPR049326">
    <property type="entry name" value="Rhodopsin_dom_fungi"/>
</dbReference>
<evidence type="ECO:0000256" key="1">
    <source>
        <dbReference type="ARBA" id="ARBA00004141"/>
    </source>
</evidence>
<evidence type="ECO:0000256" key="6">
    <source>
        <dbReference type="SAM" id="MobiDB-lite"/>
    </source>
</evidence>
<feature type="transmembrane region" description="Helical" evidence="7">
    <location>
        <begin position="221"/>
        <end position="241"/>
    </location>
</feature>
<protein>
    <recommendedName>
        <fullName evidence="8">Rhodopsin domain-containing protein</fullName>
    </recommendedName>
</protein>
<evidence type="ECO:0000256" key="7">
    <source>
        <dbReference type="SAM" id="Phobius"/>
    </source>
</evidence>
<dbReference type="PANTHER" id="PTHR33048">
    <property type="entry name" value="PTH11-LIKE INTEGRAL MEMBRANE PROTEIN (AFU_ORTHOLOGUE AFUA_5G11245)"/>
    <property type="match status" value="1"/>
</dbReference>
<name>A0A024SEG9_HYPJR</name>
<dbReference type="InterPro" id="IPR052337">
    <property type="entry name" value="SAT4-like"/>
</dbReference>